<feature type="non-terminal residue" evidence="1">
    <location>
        <position position="1"/>
    </location>
</feature>
<protein>
    <submittedName>
        <fullName evidence="1">Uncharacterized protein</fullName>
    </submittedName>
</protein>
<organism evidence="1">
    <name type="scientific">marine sediment metagenome</name>
    <dbReference type="NCBI Taxonomy" id="412755"/>
    <lineage>
        <taxon>unclassified sequences</taxon>
        <taxon>metagenomes</taxon>
        <taxon>ecological metagenomes</taxon>
    </lineage>
</organism>
<comment type="caution">
    <text evidence="1">The sequence shown here is derived from an EMBL/GenBank/DDBJ whole genome shotgun (WGS) entry which is preliminary data.</text>
</comment>
<sequence length="41" mass="5028">LLDYYIGDSEITIKLDYTSIYFKDKAIFFPYSRVMNYLYLM</sequence>
<evidence type="ECO:0000313" key="1">
    <source>
        <dbReference type="EMBL" id="GAH34904.1"/>
    </source>
</evidence>
<dbReference type="AlphaFoldDB" id="X1FZY2"/>
<accession>X1FZY2</accession>
<dbReference type="EMBL" id="BARU01006648">
    <property type="protein sequence ID" value="GAH34904.1"/>
    <property type="molecule type" value="Genomic_DNA"/>
</dbReference>
<name>X1FZY2_9ZZZZ</name>
<proteinExistence type="predicted"/>
<gene>
    <name evidence="1" type="ORF">S03H2_13085</name>
</gene>
<reference evidence="1" key="1">
    <citation type="journal article" date="2014" name="Front. Microbiol.">
        <title>High frequency of phylogenetically diverse reductive dehalogenase-homologous genes in deep subseafloor sedimentary metagenomes.</title>
        <authorList>
            <person name="Kawai M."/>
            <person name="Futagami T."/>
            <person name="Toyoda A."/>
            <person name="Takaki Y."/>
            <person name="Nishi S."/>
            <person name="Hori S."/>
            <person name="Arai W."/>
            <person name="Tsubouchi T."/>
            <person name="Morono Y."/>
            <person name="Uchiyama I."/>
            <person name="Ito T."/>
            <person name="Fujiyama A."/>
            <person name="Inagaki F."/>
            <person name="Takami H."/>
        </authorList>
    </citation>
    <scope>NUCLEOTIDE SEQUENCE</scope>
    <source>
        <strain evidence="1">Expedition CK06-06</strain>
    </source>
</reference>